<dbReference type="NCBIfam" id="TIGR01877">
    <property type="entry name" value="cas_cas6"/>
    <property type="match status" value="1"/>
</dbReference>
<dbReference type="PANTHER" id="PTHR36984:SF1">
    <property type="entry name" value="CRISPR-ASSOCIATED ENDORIBONUCLEASE CAS6 1"/>
    <property type="match status" value="1"/>
</dbReference>
<feature type="domain" description="CRISPR associated protein Cas6 C-terminal" evidence="6">
    <location>
        <begin position="115"/>
        <end position="236"/>
    </location>
</feature>
<dbReference type="AlphaFoldDB" id="A0A150IZZ9"/>
<evidence type="ECO:0000256" key="2">
    <source>
        <dbReference type="ARBA" id="ARBA00022884"/>
    </source>
</evidence>
<dbReference type="GO" id="GO:0003723">
    <property type="term" value="F:RNA binding"/>
    <property type="evidence" value="ECO:0007669"/>
    <property type="project" value="UniProtKB-KW"/>
</dbReference>
<evidence type="ECO:0000313" key="7">
    <source>
        <dbReference type="EMBL" id="KYC50492.1"/>
    </source>
</evidence>
<feature type="site" description="Transition state stabilizer" evidence="4">
    <location>
        <position position="47"/>
    </location>
</feature>
<dbReference type="Gene3D" id="3.30.70.1900">
    <property type="match status" value="1"/>
</dbReference>
<evidence type="ECO:0000256" key="1">
    <source>
        <dbReference type="ARBA" id="ARBA00005937"/>
    </source>
</evidence>
<evidence type="ECO:0000259" key="6">
    <source>
        <dbReference type="Pfam" id="PF01881"/>
    </source>
</evidence>
<proteinExistence type="inferred from homology"/>
<reference evidence="7 8" key="1">
    <citation type="journal article" date="2016" name="ISME J.">
        <title>Chasing the elusive Euryarchaeota class WSA2: genomes reveal a uniquely fastidious methyl-reducing methanogen.</title>
        <authorList>
            <person name="Nobu M.K."/>
            <person name="Narihiro T."/>
            <person name="Kuroda K."/>
            <person name="Mei R."/>
            <person name="Liu W.T."/>
        </authorList>
    </citation>
    <scope>NUCLEOTIDE SEQUENCE [LARGE SCALE GENOMIC DNA]</scope>
    <source>
        <strain evidence="7">U1lsi0528_Bin055</strain>
    </source>
</reference>
<evidence type="ECO:0000256" key="4">
    <source>
        <dbReference type="PIRSR" id="PIRSR005054-1"/>
    </source>
</evidence>
<dbReference type="PATRIC" id="fig|1705409.3.peg.1518"/>
<dbReference type="InterPro" id="IPR045747">
    <property type="entry name" value="CRISPR-assoc_prot_Cas6_N_sf"/>
</dbReference>
<dbReference type="InterPro" id="IPR010156">
    <property type="entry name" value="CRISPR-assoc_prot_Cas6"/>
</dbReference>
<evidence type="ECO:0000256" key="5">
    <source>
        <dbReference type="PIRSR" id="PIRSR005054-50"/>
    </source>
</evidence>
<feature type="active site" description="Proton donor" evidence="5">
    <location>
        <position position="41"/>
    </location>
</feature>
<dbReference type="Gene3D" id="3.30.70.1890">
    <property type="match status" value="1"/>
</dbReference>
<dbReference type="PIRSF" id="PIRSF005054">
    <property type="entry name" value="PF1131"/>
    <property type="match status" value="1"/>
</dbReference>
<dbReference type="EMBL" id="LNGC01000072">
    <property type="protein sequence ID" value="KYC50492.1"/>
    <property type="molecule type" value="Genomic_DNA"/>
</dbReference>
<gene>
    <name evidence="7" type="primary">cas6</name>
    <name evidence="7" type="ORF">AMQ22_01454</name>
</gene>
<dbReference type="PANTHER" id="PTHR36984">
    <property type="entry name" value="CRISPR-ASSOCIATED ENDORIBONUCLEASE CAS6 1"/>
    <property type="match status" value="1"/>
</dbReference>
<dbReference type="GO" id="GO:0051607">
    <property type="term" value="P:defense response to virus"/>
    <property type="evidence" value="ECO:0007669"/>
    <property type="project" value="UniProtKB-KW"/>
</dbReference>
<name>A0A150IZZ9_9EURY</name>
<organism evidence="7 8">
    <name type="scientific">Candidatus Methanofastidiosum methylothiophilum</name>
    <dbReference type="NCBI Taxonomy" id="1705564"/>
    <lineage>
        <taxon>Archaea</taxon>
        <taxon>Methanobacteriati</taxon>
        <taxon>Methanobacteriota</taxon>
        <taxon>Stenosarchaea group</taxon>
        <taxon>Candidatus Methanofastidiosia</taxon>
        <taxon>Candidatus Methanofastidiosales</taxon>
        <taxon>Candidatus Methanofastidiosaceae</taxon>
        <taxon>Candidatus Methanofastidiosum</taxon>
    </lineage>
</organism>
<dbReference type="Pfam" id="PF01881">
    <property type="entry name" value="Cas_Cas6_C"/>
    <property type="match status" value="1"/>
</dbReference>
<keyword evidence="7" id="KW-0378">Hydrolase</keyword>
<comment type="similarity">
    <text evidence="1">Belongs to the CRISPR-associated protein Cas6/Cse3/CasE family.</text>
</comment>
<keyword evidence="3" id="KW-0051">Antiviral defense</keyword>
<keyword evidence="2" id="KW-0694">RNA-binding</keyword>
<protein>
    <submittedName>
        <fullName evidence="7">CRISPR-associated endoribonuclease Cas6</fullName>
        <ecNumber evidence="7">3.1.-.-</ecNumber>
    </submittedName>
</protein>
<evidence type="ECO:0000313" key="8">
    <source>
        <dbReference type="Proteomes" id="UP000075398"/>
    </source>
</evidence>
<dbReference type="InterPro" id="IPR049435">
    <property type="entry name" value="Cas_Cas6_C"/>
</dbReference>
<dbReference type="GO" id="GO:0016788">
    <property type="term" value="F:hydrolase activity, acting on ester bonds"/>
    <property type="evidence" value="ECO:0007669"/>
    <property type="project" value="InterPro"/>
</dbReference>
<dbReference type="Pfam" id="PF21350">
    <property type="entry name" value="Cas6_I-A"/>
    <property type="match status" value="1"/>
</dbReference>
<accession>A0A150IZZ9</accession>
<comment type="caution">
    <text evidence="7">The sequence shown here is derived from an EMBL/GenBank/DDBJ whole genome shotgun (WGS) entry which is preliminary data.</text>
</comment>
<evidence type="ECO:0000256" key="3">
    <source>
        <dbReference type="ARBA" id="ARBA00023118"/>
    </source>
</evidence>
<sequence>MRIRVDLQGQPGLFIQFNYNHILSSIIYNKIYDLDYAAEMHMKHGFKFFTFSQFIIPKRKQIKEGFKSIDGHLHFFISSPDETLINNLIRGLNRHPDLTFQGQHLKIHKVSLVPKPYIKDKMYFKTLSPIIVRTKKNGKIWDLAPSDKLFHEGIKRNLLKKYKEFTGNKDVDGNINIDFDVDRTIRKRIKIPKPNGTTFNRAYMTSFMMEADHALLRFAYDCGVGEKNSMGFGMVMVI</sequence>
<feature type="active site" description="Proton acceptor" evidence="5">
    <location>
        <position position="28"/>
    </location>
</feature>
<dbReference type="Proteomes" id="UP000075398">
    <property type="component" value="Unassembled WGS sequence"/>
</dbReference>
<dbReference type="EC" id="3.1.-.-" evidence="7"/>